<feature type="signal peptide" evidence="1">
    <location>
        <begin position="1"/>
        <end position="21"/>
    </location>
</feature>
<organism evidence="2 3">
    <name type="scientific">Allacma fusca</name>
    <dbReference type="NCBI Taxonomy" id="39272"/>
    <lineage>
        <taxon>Eukaryota</taxon>
        <taxon>Metazoa</taxon>
        <taxon>Ecdysozoa</taxon>
        <taxon>Arthropoda</taxon>
        <taxon>Hexapoda</taxon>
        <taxon>Collembola</taxon>
        <taxon>Symphypleona</taxon>
        <taxon>Sminthuridae</taxon>
        <taxon>Allacma</taxon>
    </lineage>
</organism>
<dbReference type="Proteomes" id="UP000708208">
    <property type="component" value="Unassembled WGS sequence"/>
</dbReference>
<name>A0A8J2JIC7_9HEXA</name>
<dbReference type="AlphaFoldDB" id="A0A8J2JIC7"/>
<comment type="caution">
    <text evidence="2">The sequence shown here is derived from an EMBL/GenBank/DDBJ whole genome shotgun (WGS) entry which is preliminary data.</text>
</comment>
<protein>
    <submittedName>
        <fullName evidence="2">Uncharacterized protein</fullName>
    </submittedName>
</protein>
<accession>A0A8J2JIC7</accession>
<evidence type="ECO:0000313" key="2">
    <source>
        <dbReference type="EMBL" id="CAG7718737.1"/>
    </source>
</evidence>
<dbReference type="EMBL" id="CAJVCH010055666">
    <property type="protein sequence ID" value="CAG7718737.1"/>
    <property type="molecule type" value="Genomic_DNA"/>
</dbReference>
<evidence type="ECO:0000256" key="1">
    <source>
        <dbReference type="SAM" id="SignalP"/>
    </source>
</evidence>
<sequence length="77" mass="9055">MKLIIRVFLLTLLSVISVINGLTGTQSSLDPAGTFRRARWGPWASRLWPFGYDRSSTRFYNNEIDNRNNYYYTGFLW</sequence>
<proteinExistence type="predicted"/>
<feature type="chain" id="PRO_5035234391" evidence="1">
    <location>
        <begin position="22"/>
        <end position="77"/>
    </location>
</feature>
<gene>
    <name evidence="2" type="ORF">AFUS01_LOCUS8108</name>
</gene>
<keyword evidence="3" id="KW-1185">Reference proteome</keyword>
<keyword evidence="1" id="KW-0732">Signal</keyword>
<reference evidence="2" key="1">
    <citation type="submission" date="2021-06" db="EMBL/GenBank/DDBJ databases">
        <authorList>
            <person name="Hodson N. C."/>
            <person name="Mongue J. A."/>
            <person name="Jaron S. K."/>
        </authorList>
    </citation>
    <scope>NUCLEOTIDE SEQUENCE</scope>
</reference>
<evidence type="ECO:0000313" key="3">
    <source>
        <dbReference type="Proteomes" id="UP000708208"/>
    </source>
</evidence>